<sequence>MMIFILENTIPQQLFGRQGQILAPGGYCLDYDDLLTSEVMSALSVPAGTNAAPDARYTANPTVTGSWTLRQVTAPSRLFGANGLRTGPDGRIYVAQVTGSQISALDLETGQLETVSAKGGDIIAPDDVAFDSDGNLYATEVMDGRVSVRKADGSTRVLRDDIPSANGITFHQGRLFIGECREGGRLMEFDLAGGAPRILLENVPSPNAMEVGPDGLLYFPVMGANEIWRLDPAQKGRADPEVVAGGLGVPDAVKFDADGYIVSTQVASGQVLRIDPRTGGQTVLAQLNPGLDNLTFVGDRLFASNFTGEITEILNGGGGAANVSTTRTLLSGGLNWPLDLTVGSDGSLYVADGTYFYRVGPDGALITVGMLFSPGYPGFLRGVIASGPGEFIVTTAADTVARYRPGAPEGEVSEVLASGVDQPYGVALAPDGSVLVVEQGAGRLLSVRDGSITVLASGLDTPVGVTIGPDGSPLVSVAGGVVRVSGEGVAPLVDGLHTPHGILVRDSALYIVDSGKKELISYNLATGALTTIASGLPVGPPPGVTPKPLKGMPPFSGPQGPFAGITAGPDGTLYISADGDGSVLALHRA</sequence>
<evidence type="ECO:0000313" key="2">
    <source>
        <dbReference type="EMBL" id="MDH6198445.1"/>
    </source>
</evidence>
<dbReference type="InterPro" id="IPR051344">
    <property type="entry name" value="Vgb"/>
</dbReference>
<protein>
    <submittedName>
        <fullName evidence="2">Sugar lactone lactonase YvrE</fullName>
    </submittedName>
</protein>
<dbReference type="Pfam" id="PF08450">
    <property type="entry name" value="SGL"/>
    <property type="match status" value="1"/>
</dbReference>
<name>A0ABT6L7V1_9MYCO</name>
<dbReference type="PANTHER" id="PTHR40274">
    <property type="entry name" value="VIRGINIAMYCIN B LYASE"/>
    <property type="match status" value="1"/>
</dbReference>
<feature type="domain" description="SMP-30/Gluconolactonase/LRE-like region" evidence="1">
    <location>
        <begin position="78"/>
        <end position="281"/>
    </location>
</feature>
<evidence type="ECO:0000313" key="3">
    <source>
        <dbReference type="Proteomes" id="UP001160130"/>
    </source>
</evidence>
<dbReference type="InterPro" id="IPR011042">
    <property type="entry name" value="6-blade_b-propeller_TolB-like"/>
</dbReference>
<proteinExistence type="predicted"/>
<dbReference type="Proteomes" id="UP001160130">
    <property type="component" value="Unassembled WGS sequence"/>
</dbReference>
<accession>A0ABT6L7V1</accession>
<dbReference type="Gene3D" id="2.120.10.30">
    <property type="entry name" value="TolB, C-terminal domain"/>
    <property type="match status" value="3"/>
</dbReference>
<organism evidence="2 3">
    <name type="scientific">Mycolicibacterium frederiksbergense</name>
    <dbReference type="NCBI Taxonomy" id="117567"/>
    <lineage>
        <taxon>Bacteria</taxon>
        <taxon>Bacillati</taxon>
        <taxon>Actinomycetota</taxon>
        <taxon>Actinomycetes</taxon>
        <taxon>Mycobacteriales</taxon>
        <taxon>Mycobacteriaceae</taxon>
        <taxon>Mycolicibacterium</taxon>
    </lineage>
</organism>
<dbReference type="EMBL" id="JARXVE010000010">
    <property type="protein sequence ID" value="MDH6198445.1"/>
    <property type="molecule type" value="Genomic_DNA"/>
</dbReference>
<gene>
    <name evidence="2" type="ORF">M2272_005104</name>
</gene>
<reference evidence="2 3" key="1">
    <citation type="submission" date="2023-04" db="EMBL/GenBank/DDBJ databases">
        <title>Forest soil microbial communities from Buena Vista Peninsula, Colon Province, Panama.</title>
        <authorList>
            <person name="Bouskill N."/>
        </authorList>
    </citation>
    <scope>NUCLEOTIDE SEQUENCE [LARGE SCALE GENOMIC DNA]</scope>
    <source>
        <strain evidence="2 3">AC80</strain>
    </source>
</reference>
<comment type="caution">
    <text evidence="2">The sequence shown here is derived from an EMBL/GenBank/DDBJ whole genome shotgun (WGS) entry which is preliminary data.</text>
</comment>
<dbReference type="PANTHER" id="PTHR40274:SF4">
    <property type="entry name" value="BLL1406 PROTEIN"/>
    <property type="match status" value="1"/>
</dbReference>
<keyword evidence="3" id="KW-1185">Reference proteome</keyword>
<evidence type="ECO:0000259" key="1">
    <source>
        <dbReference type="Pfam" id="PF08450"/>
    </source>
</evidence>
<dbReference type="SUPFAM" id="SSF63829">
    <property type="entry name" value="Calcium-dependent phosphotriesterase"/>
    <property type="match status" value="2"/>
</dbReference>
<dbReference type="InterPro" id="IPR013658">
    <property type="entry name" value="SGL"/>
</dbReference>